<evidence type="ECO:0000313" key="2">
    <source>
        <dbReference type="Proteomes" id="UP000197032"/>
    </source>
</evidence>
<gene>
    <name evidence="1" type="ORF">KKC1_27890</name>
</gene>
<sequence>MARVVGVEEGLENVRQALEAAGFKTVTLGQGKGEEITAAVISGTDRDLMEMEDIKLAVPVIDARGKSAEEVLENVKRLLH</sequence>
<name>A0A1Z5HWF2_9FIRM</name>
<keyword evidence="2" id="KW-1185">Reference proteome</keyword>
<evidence type="ECO:0008006" key="3">
    <source>
        <dbReference type="Google" id="ProtNLM"/>
    </source>
</evidence>
<dbReference type="InterPro" id="IPR005370">
    <property type="entry name" value="UPF0180"/>
</dbReference>
<dbReference type="EMBL" id="BDGJ01000168">
    <property type="protein sequence ID" value="GAW93661.1"/>
    <property type="molecule type" value="Genomic_DNA"/>
</dbReference>
<dbReference type="Pfam" id="PF03698">
    <property type="entry name" value="UPF0180"/>
    <property type="match status" value="1"/>
</dbReference>
<organism evidence="1 2">
    <name type="scientific">Calderihabitans maritimus</name>
    <dbReference type="NCBI Taxonomy" id="1246530"/>
    <lineage>
        <taxon>Bacteria</taxon>
        <taxon>Bacillati</taxon>
        <taxon>Bacillota</taxon>
        <taxon>Clostridia</taxon>
        <taxon>Neomoorellales</taxon>
        <taxon>Calderihabitantaceae</taxon>
        <taxon>Calderihabitans</taxon>
    </lineage>
</organism>
<accession>A0A1Z5HWF2</accession>
<dbReference type="RefSeq" id="WP_088554750.1">
    <property type="nucleotide sequence ID" value="NZ_BDGJ01000168.1"/>
</dbReference>
<proteinExistence type="predicted"/>
<dbReference type="AlphaFoldDB" id="A0A1Z5HWF2"/>
<dbReference type="OrthoDB" id="1708042at2"/>
<evidence type="ECO:0000313" key="1">
    <source>
        <dbReference type="EMBL" id="GAW93661.1"/>
    </source>
</evidence>
<dbReference type="Proteomes" id="UP000197032">
    <property type="component" value="Unassembled WGS sequence"/>
</dbReference>
<comment type="caution">
    <text evidence="1">The sequence shown here is derived from an EMBL/GenBank/DDBJ whole genome shotgun (WGS) entry which is preliminary data.</text>
</comment>
<protein>
    <recommendedName>
        <fullName evidence="3">YkuS family protein</fullName>
    </recommendedName>
</protein>
<reference evidence="2" key="1">
    <citation type="journal article" date="2017" name="Appl. Environ. Microbiol.">
        <title>Genomic analysis of Calderihabitans maritimus KKC1, a thermophilic hydrogenogenic carboxydotrophic bacterium isolated from marine sediment.</title>
        <authorList>
            <person name="Omae K."/>
            <person name="Yoneda Y."/>
            <person name="Fukuyama Y."/>
            <person name="Yoshida T."/>
            <person name="Sako Y."/>
        </authorList>
    </citation>
    <scope>NUCLEOTIDE SEQUENCE [LARGE SCALE GENOMIC DNA]</scope>
    <source>
        <strain evidence="2">KKC1</strain>
    </source>
</reference>